<dbReference type="Pfam" id="PF02540">
    <property type="entry name" value="NAD_synthase"/>
    <property type="match status" value="1"/>
</dbReference>
<evidence type="ECO:0000256" key="4">
    <source>
        <dbReference type="ARBA" id="ARBA00022741"/>
    </source>
</evidence>
<keyword evidence="2 8" id="KW-0436">Ligase</keyword>
<dbReference type="InterPro" id="IPR003694">
    <property type="entry name" value="NAD_synthase"/>
</dbReference>
<dbReference type="PANTHER" id="PTHR23090">
    <property type="entry name" value="NH 3 /GLUTAMINE-DEPENDENT NAD + SYNTHETASE"/>
    <property type="match status" value="1"/>
</dbReference>
<accession>A0A1T5L4W5</accession>
<comment type="similarity">
    <text evidence="1 8 9">Belongs to the NAD synthetase family.</text>
</comment>
<sequence length="250" mass="28079">MGRTKDEKINYVINWLRKKVEESGTNGLVVGLSGGIDSSVVGFLIKKAFPENSMGVIMPCKSNENDKKDAVEVAKAAGLKHIVIDLSDEQDNLLNKVSNELIKYKYNNKNKKLADANLRARIRMSTLYTVANSLNYLVVGTDNAAELYTGYFTKYGDGGVDIIPIANLSKREVYEWARHLGVPQAVLDRPPSAGLWEGQTDENEMGTTYNMIDDLLEGKEIPQEHRKIIERLHKNTQHKREMPPSPPKYD</sequence>
<keyword evidence="4 8" id="KW-0547">Nucleotide-binding</keyword>
<evidence type="ECO:0000313" key="12">
    <source>
        <dbReference type="EMBL" id="SKC70448.1"/>
    </source>
</evidence>
<comment type="function">
    <text evidence="8">Catalyzes the ATP-dependent amidation of deamido-NAD to form NAD. Uses ammonia as a nitrogen source.</text>
</comment>
<dbReference type="STRING" id="36842.SAMN02194393_02440"/>
<dbReference type="GO" id="GO:0003952">
    <property type="term" value="F:NAD+ synthase (glutamine-hydrolyzing) activity"/>
    <property type="evidence" value="ECO:0007669"/>
    <property type="project" value="InterPro"/>
</dbReference>
<gene>
    <name evidence="8" type="primary">nadE</name>
    <name evidence="12" type="ORF">SAMN02194393_02440</name>
</gene>
<evidence type="ECO:0000256" key="5">
    <source>
        <dbReference type="ARBA" id="ARBA00022840"/>
    </source>
</evidence>
<comment type="subunit">
    <text evidence="8">Homodimer.</text>
</comment>
<feature type="binding site" evidence="8">
    <location>
        <position position="161"/>
    </location>
    <ligand>
        <name>deamido-NAD(+)</name>
        <dbReference type="ChEBI" id="CHEBI:58437"/>
        <note>ligand shared between two neighboring subunits</note>
    </ligand>
</feature>
<feature type="binding site" evidence="8">
    <location>
        <begin position="31"/>
        <end position="38"/>
    </location>
    <ligand>
        <name>ATP</name>
        <dbReference type="ChEBI" id="CHEBI:30616"/>
    </ligand>
</feature>
<dbReference type="RefSeq" id="WP_079491960.1">
    <property type="nucleotide sequence ID" value="NZ_FUZT01000005.1"/>
</dbReference>
<feature type="binding site" description="in other chain" evidence="8">
    <location>
        <begin position="238"/>
        <end position="239"/>
    </location>
    <ligand>
        <name>deamido-NAD(+)</name>
        <dbReference type="ChEBI" id="CHEBI:58437"/>
        <note>ligand shared between two neighboring subunits</note>
    </ligand>
</feature>
<feature type="domain" description="NAD/GMP synthase" evidence="11">
    <location>
        <begin position="9"/>
        <end position="243"/>
    </location>
</feature>
<feature type="binding site" description="in other chain" evidence="8">
    <location>
        <position position="154"/>
    </location>
    <ligand>
        <name>deamido-NAD(+)</name>
        <dbReference type="ChEBI" id="CHEBI:58437"/>
        <note>ligand shared between two neighboring subunits</note>
    </ligand>
</feature>
<proteinExistence type="inferred from homology"/>
<evidence type="ECO:0000256" key="10">
    <source>
        <dbReference type="RuleBase" id="RU003812"/>
    </source>
</evidence>
<feature type="binding site" evidence="8">
    <location>
        <position position="37"/>
    </location>
    <ligand>
        <name>Mg(2+)</name>
        <dbReference type="ChEBI" id="CHEBI:18420"/>
    </ligand>
</feature>
<keyword evidence="6 8" id="KW-0460">Magnesium</keyword>
<feature type="binding site" evidence="8">
    <location>
        <position position="146"/>
    </location>
    <ligand>
        <name>Mg(2+)</name>
        <dbReference type="ChEBI" id="CHEBI:18420"/>
    </ligand>
</feature>
<keyword evidence="3 8" id="KW-0479">Metal-binding</keyword>
<evidence type="ECO:0000256" key="9">
    <source>
        <dbReference type="RuleBase" id="RU003811"/>
    </source>
</evidence>
<keyword evidence="5 8" id="KW-0067">ATP-binding</keyword>
<evidence type="ECO:0000313" key="13">
    <source>
        <dbReference type="Proteomes" id="UP000190285"/>
    </source>
</evidence>
<keyword evidence="13" id="KW-1185">Reference proteome</keyword>
<dbReference type="GO" id="GO:0004359">
    <property type="term" value="F:glutaminase activity"/>
    <property type="evidence" value="ECO:0007669"/>
    <property type="project" value="InterPro"/>
</dbReference>
<evidence type="ECO:0000259" key="11">
    <source>
        <dbReference type="Pfam" id="PF02540"/>
    </source>
</evidence>
<evidence type="ECO:0000256" key="2">
    <source>
        <dbReference type="ARBA" id="ARBA00022598"/>
    </source>
</evidence>
<dbReference type="NCBIfam" id="TIGR00552">
    <property type="entry name" value="nadE"/>
    <property type="match status" value="1"/>
</dbReference>
<protein>
    <recommendedName>
        <fullName evidence="8 10">NH(3)-dependent NAD(+) synthetase</fullName>
        <ecNumber evidence="8 10">6.3.1.5</ecNumber>
    </recommendedName>
</protein>
<organism evidence="12 13">
    <name type="scientific">Maledivibacter halophilus</name>
    <dbReference type="NCBI Taxonomy" id="36842"/>
    <lineage>
        <taxon>Bacteria</taxon>
        <taxon>Bacillati</taxon>
        <taxon>Bacillota</taxon>
        <taxon>Clostridia</taxon>
        <taxon>Peptostreptococcales</taxon>
        <taxon>Caminicellaceae</taxon>
        <taxon>Maledivibacter</taxon>
    </lineage>
</organism>
<dbReference type="OrthoDB" id="9803818at2"/>
<evidence type="ECO:0000256" key="1">
    <source>
        <dbReference type="ARBA" id="ARBA00005859"/>
    </source>
</evidence>
<feature type="binding site" evidence="8">
    <location>
        <position position="170"/>
    </location>
    <ligand>
        <name>ATP</name>
        <dbReference type="ChEBI" id="CHEBI:30616"/>
    </ligand>
</feature>
<dbReference type="GO" id="GO:0005524">
    <property type="term" value="F:ATP binding"/>
    <property type="evidence" value="ECO:0007669"/>
    <property type="project" value="UniProtKB-UniRule"/>
</dbReference>
<keyword evidence="7 8" id="KW-0520">NAD</keyword>
<dbReference type="EC" id="6.3.1.5" evidence="8 10"/>
<dbReference type="GO" id="GO:0008795">
    <property type="term" value="F:NAD+ synthase activity"/>
    <property type="evidence" value="ECO:0007669"/>
    <property type="project" value="UniProtKB-UniRule"/>
</dbReference>
<dbReference type="InterPro" id="IPR014729">
    <property type="entry name" value="Rossmann-like_a/b/a_fold"/>
</dbReference>
<dbReference type="Gene3D" id="3.40.50.620">
    <property type="entry name" value="HUPs"/>
    <property type="match status" value="1"/>
</dbReference>
<feature type="binding site" description="in other chain" evidence="8">
    <location>
        <position position="121"/>
    </location>
    <ligand>
        <name>deamido-NAD(+)</name>
        <dbReference type="ChEBI" id="CHEBI:58437"/>
        <note>ligand shared between two neighboring subunits</note>
    </ligand>
</feature>
<evidence type="ECO:0000256" key="7">
    <source>
        <dbReference type="ARBA" id="ARBA00023027"/>
    </source>
</evidence>
<dbReference type="SUPFAM" id="SSF52402">
    <property type="entry name" value="Adenine nucleotide alpha hydrolases-like"/>
    <property type="match status" value="1"/>
</dbReference>
<dbReference type="UniPathway" id="UPA00253">
    <property type="reaction ID" value="UER00333"/>
</dbReference>
<dbReference type="PANTHER" id="PTHR23090:SF9">
    <property type="entry name" value="GLUTAMINE-DEPENDENT NAD(+) SYNTHETASE"/>
    <property type="match status" value="1"/>
</dbReference>
<feature type="binding site" evidence="8">
    <location>
        <position position="192"/>
    </location>
    <ligand>
        <name>ATP</name>
        <dbReference type="ChEBI" id="CHEBI:30616"/>
    </ligand>
</feature>
<dbReference type="Proteomes" id="UP000190285">
    <property type="component" value="Unassembled WGS sequence"/>
</dbReference>
<dbReference type="CDD" id="cd00553">
    <property type="entry name" value="NAD_synthase"/>
    <property type="match status" value="1"/>
</dbReference>
<dbReference type="EMBL" id="FUZT01000005">
    <property type="protein sequence ID" value="SKC70448.1"/>
    <property type="molecule type" value="Genomic_DNA"/>
</dbReference>
<evidence type="ECO:0000256" key="6">
    <source>
        <dbReference type="ARBA" id="ARBA00022842"/>
    </source>
</evidence>
<evidence type="ECO:0000256" key="8">
    <source>
        <dbReference type="HAMAP-Rule" id="MF_00193"/>
    </source>
</evidence>
<comment type="pathway">
    <text evidence="8">Cofactor biosynthesis; NAD(+) biosynthesis; NAD(+) from deamido-NAD(+) (ammonia route): step 1/1.</text>
</comment>
<dbReference type="InterPro" id="IPR022310">
    <property type="entry name" value="NAD/GMP_synthase"/>
</dbReference>
<feature type="binding site" evidence="8">
    <location>
        <position position="141"/>
    </location>
    <ligand>
        <name>ATP</name>
        <dbReference type="ChEBI" id="CHEBI:30616"/>
    </ligand>
</feature>
<dbReference type="GO" id="GO:0046872">
    <property type="term" value="F:metal ion binding"/>
    <property type="evidence" value="ECO:0007669"/>
    <property type="project" value="UniProtKB-KW"/>
</dbReference>
<dbReference type="AlphaFoldDB" id="A0A1T5L4W5"/>
<reference evidence="12 13" key="1">
    <citation type="submission" date="2017-02" db="EMBL/GenBank/DDBJ databases">
        <authorList>
            <person name="Peterson S.W."/>
        </authorList>
    </citation>
    <scope>NUCLEOTIDE SEQUENCE [LARGE SCALE GENOMIC DNA]</scope>
    <source>
        <strain evidence="12 13">M1</strain>
    </source>
</reference>
<comment type="catalytic activity">
    <reaction evidence="8 10">
        <text>deamido-NAD(+) + NH4(+) + ATP = AMP + diphosphate + NAD(+) + H(+)</text>
        <dbReference type="Rhea" id="RHEA:21188"/>
        <dbReference type="ChEBI" id="CHEBI:15378"/>
        <dbReference type="ChEBI" id="CHEBI:28938"/>
        <dbReference type="ChEBI" id="CHEBI:30616"/>
        <dbReference type="ChEBI" id="CHEBI:33019"/>
        <dbReference type="ChEBI" id="CHEBI:57540"/>
        <dbReference type="ChEBI" id="CHEBI:58437"/>
        <dbReference type="ChEBI" id="CHEBI:456215"/>
        <dbReference type="EC" id="6.3.1.5"/>
    </reaction>
</comment>
<dbReference type="GO" id="GO:0009435">
    <property type="term" value="P:NAD+ biosynthetic process"/>
    <property type="evidence" value="ECO:0007669"/>
    <property type="project" value="UniProtKB-UniRule"/>
</dbReference>
<name>A0A1T5L4W5_9FIRM</name>
<dbReference type="HAMAP" id="MF_00193">
    <property type="entry name" value="NadE_ammonia_dep"/>
    <property type="match status" value="1"/>
</dbReference>
<dbReference type="InterPro" id="IPR022926">
    <property type="entry name" value="NH(3)-dep_NAD(+)_synth"/>
</dbReference>
<dbReference type="GO" id="GO:0005737">
    <property type="term" value="C:cytoplasm"/>
    <property type="evidence" value="ECO:0007669"/>
    <property type="project" value="InterPro"/>
</dbReference>
<evidence type="ECO:0000256" key="3">
    <source>
        <dbReference type="ARBA" id="ARBA00022723"/>
    </source>
</evidence>